<gene>
    <name evidence="2" type="ORF">WICANDRAFT_76225</name>
</gene>
<feature type="region of interest" description="Disordered" evidence="1">
    <location>
        <begin position="1"/>
        <end position="43"/>
    </location>
</feature>
<dbReference type="EMBL" id="KV454208">
    <property type="protein sequence ID" value="ODQ62045.1"/>
    <property type="molecule type" value="Genomic_DNA"/>
</dbReference>
<feature type="region of interest" description="Disordered" evidence="1">
    <location>
        <begin position="276"/>
        <end position="301"/>
    </location>
</feature>
<sequence>MSDTCSPSSSSELTSPPQVTPVSLNEAPQASRQEKSSSKSNQGSIYITANSSSHLNSEISYLRDSNATSELPSQTTAHPASQYVTARSNYSFFSNQQGLAASAQPSTNESVDYRVKPLCDQNEEAYDNLHELPDSVHLDQLLHTPPYVPNAPIHSTLGRPSLRQTIISRQSSRLLPTSDRLVDYMEEQIVRWRAPGSSFRADDILSGKHPFQQSSLPNHETSNDINLQYPSAAIIETTGNNSTDSMVNSIARSPFVNPEQSTIQRNDRLRATFREYNGSTSVKGTEDTNLNDEEEETEDDDNCSIQESLNFHTTMQPVSGSVSSSMMLNLREMNNGTGAHTPKLTPDVVTTSSQTAQTVEARPLDNSDVELLVKNQPEHIFTQLVFNQQETENALNSHYLQDENSELSCWSATVEAWCEIWLECVNCFACNFEPADPYRIYEQ</sequence>
<dbReference type="Proteomes" id="UP000094112">
    <property type="component" value="Unassembled WGS sequence"/>
</dbReference>
<feature type="compositionally biased region" description="Low complexity" evidence="1">
    <location>
        <begin position="1"/>
        <end position="17"/>
    </location>
</feature>
<evidence type="ECO:0000256" key="1">
    <source>
        <dbReference type="SAM" id="MobiDB-lite"/>
    </source>
</evidence>
<reference evidence="2 3" key="1">
    <citation type="journal article" date="2016" name="Proc. Natl. Acad. Sci. U.S.A.">
        <title>Comparative genomics of biotechnologically important yeasts.</title>
        <authorList>
            <person name="Riley R."/>
            <person name="Haridas S."/>
            <person name="Wolfe K.H."/>
            <person name="Lopes M.R."/>
            <person name="Hittinger C.T."/>
            <person name="Goeker M."/>
            <person name="Salamov A.A."/>
            <person name="Wisecaver J.H."/>
            <person name="Long T.M."/>
            <person name="Calvey C.H."/>
            <person name="Aerts A.L."/>
            <person name="Barry K.W."/>
            <person name="Choi C."/>
            <person name="Clum A."/>
            <person name="Coughlan A.Y."/>
            <person name="Deshpande S."/>
            <person name="Douglass A.P."/>
            <person name="Hanson S.J."/>
            <person name="Klenk H.-P."/>
            <person name="LaButti K.M."/>
            <person name="Lapidus A."/>
            <person name="Lindquist E.A."/>
            <person name="Lipzen A.M."/>
            <person name="Meier-Kolthoff J.P."/>
            <person name="Ohm R.A."/>
            <person name="Otillar R.P."/>
            <person name="Pangilinan J.L."/>
            <person name="Peng Y."/>
            <person name="Rokas A."/>
            <person name="Rosa C.A."/>
            <person name="Scheuner C."/>
            <person name="Sibirny A.A."/>
            <person name="Slot J.C."/>
            <person name="Stielow J.B."/>
            <person name="Sun H."/>
            <person name="Kurtzman C.P."/>
            <person name="Blackwell M."/>
            <person name="Grigoriev I.V."/>
            <person name="Jeffries T.W."/>
        </authorList>
    </citation>
    <scope>NUCLEOTIDE SEQUENCE [LARGE SCALE GENOMIC DNA]</scope>
    <source>
        <strain evidence="3">ATCC 58044 / CBS 1984 / NCYC 433 / NRRL Y-366-8</strain>
    </source>
</reference>
<organism evidence="2 3">
    <name type="scientific">Wickerhamomyces anomalus (strain ATCC 58044 / CBS 1984 / NCYC 433 / NRRL Y-366-8)</name>
    <name type="common">Yeast</name>
    <name type="synonym">Hansenula anomala</name>
    <dbReference type="NCBI Taxonomy" id="683960"/>
    <lineage>
        <taxon>Eukaryota</taxon>
        <taxon>Fungi</taxon>
        <taxon>Dikarya</taxon>
        <taxon>Ascomycota</taxon>
        <taxon>Saccharomycotina</taxon>
        <taxon>Saccharomycetes</taxon>
        <taxon>Phaffomycetales</taxon>
        <taxon>Wickerhamomycetaceae</taxon>
        <taxon>Wickerhamomyces</taxon>
    </lineage>
</organism>
<keyword evidence="3" id="KW-1185">Reference proteome</keyword>
<evidence type="ECO:0000313" key="2">
    <source>
        <dbReference type="EMBL" id="ODQ62045.1"/>
    </source>
</evidence>
<dbReference type="OrthoDB" id="4062164at2759"/>
<proteinExistence type="predicted"/>
<protein>
    <submittedName>
        <fullName evidence="2">Uncharacterized protein</fullName>
    </submittedName>
</protein>
<dbReference type="GeneID" id="30201591"/>
<dbReference type="AlphaFoldDB" id="A0A1E3P9F9"/>
<feature type="compositionally biased region" description="Polar residues" evidence="1">
    <location>
        <begin position="20"/>
        <end position="31"/>
    </location>
</feature>
<evidence type="ECO:0000313" key="3">
    <source>
        <dbReference type="Proteomes" id="UP000094112"/>
    </source>
</evidence>
<dbReference type="RefSeq" id="XP_019041252.1">
    <property type="nucleotide sequence ID" value="XM_019184345.1"/>
</dbReference>
<accession>A0A1E3P9F9</accession>
<feature type="compositionally biased region" description="Acidic residues" evidence="1">
    <location>
        <begin position="289"/>
        <end position="301"/>
    </location>
</feature>
<name>A0A1E3P9F9_WICAA</name>